<comment type="caution">
    <text evidence="3">The sequence shown here is derived from an EMBL/GenBank/DDBJ whole genome shotgun (WGS) entry which is preliminary data.</text>
</comment>
<protein>
    <recommendedName>
        <fullName evidence="5">Hemolysin XhlA</fullName>
    </recommendedName>
</protein>
<evidence type="ECO:0000256" key="1">
    <source>
        <dbReference type="SAM" id="Coils"/>
    </source>
</evidence>
<feature type="coiled-coil region" evidence="1">
    <location>
        <begin position="12"/>
        <end position="46"/>
    </location>
</feature>
<name>A0ABR4Y552_9BACI</name>
<dbReference type="Pfam" id="PF10779">
    <property type="entry name" value="XhlA"/>
    <property type="match status" value="1"/>
</dbReference>
<dbReference type="InterPro" id="IPR019715">
    <property type="entry name" value="Haemolysin_XhlA"/>
</dbReference>
<sequence length="77" mass="8386">MEGSSYVSVTEHNMLKEKVNAHEVRISIAENNIKDMKDDLTAIKSNTTWIVRLIIGGIVTGVITGAIGIIFAANKML</sequence>
<organism evidence="3 4">
    <name type="scientific">Lysinibacillus boronitolerans JCM 21713 = 10a = NBRC 103108</name>
    <dbReference type="NCBI Taxonomy" id="1294264"/>
    <lineage>
        <taxon>Bacteria</taxon>
        <taxon>Bacillati</taxon>
        <taxon>Bacillota</taxon>
        <taxon>Bacilli</taxon>
        <taxon>Bacillales</taxon>
        <taxon>Bacillaceae</taxon>
        <taxon>Lysinibacillus</taxon>
    </lineage>
</organism>
<dbReference type="EMBL" id="JPVR01000040">
    <property type="protein sequence ID" value="KGR89531.1"/>
    <property type="molecule type" value="Genomic_DNA"/>
</dbReference>
<keyword evidence="4" id="KW-1185">Reference proteome</keyword>
<feature type="transmembrane region" description="Helical" evidence="2">
    <location>
        <begin position="49"/>
        <end position="73"/>
    </location>
</feature>
<accession>A0ABR4Y552</accession>
<evidence type="ECO:0000256" key="2">
    <source>
        <dbReference type="SAM" id="Phobius"/>
    </source>
</evidence>
<evidence type="ECO:0000313" key="3">
    <source>
        <dbReference type="EMBL" id="KGR89531.1"/>
    </source>
</evidence>
<dbReference type="RefSeq" id="WP_052125280.1">
    <property type="nucleotide sequence ID" value="NZ_AVCW01000042.1"/>
</dbReference>
<gene>
    <name evidence="3" type="ORF">CD31_00480</name>
</gene>
<keyword evidence="2" id="KW-0812">Transmembrane</keyword>
<reference evidence="3 4" key="1">
    <citation type="submission" date="2014-02" db="EMBL/GenBank/DDBJ databases">
        <title>Draft genome sequence of Lysinibacillus boronitolerans NBRC 103108.</title>
        <authorList>
            <person name="Zhang F."/>
            <person name="Wang G."/>
            <person name="Zhang L."/>
        </authorList>
    </citation>
    <scope>NUCLEOTIDE SEQUENCE [LARGE SCALE GENOMIC DNA]</scope>
    <source>
        <strain evidence="3 4">NBRC 103108</strain>
    </source>
</reference>
<proteinExistence type="predicted"/>
<keyword evidence="1" id="KW-0175">Coiled coil</keyword>
<keyword evidence="2" id="KW-1133">Transmembrane helix</keyword>
<keyword evidence="2" id="KW-0472">Membrane</keyword>
<dbReference type="Proteomes" id="UP000030487">
    <property type="component" value="Unassembled WGS sequence"/>
</dbReference>
<evidence type="ECO:0008006" key="5">
    <source>
        <dbReference type="Google" id="ProtNLM"/>
    </source>
</evidence>
<evidence type="ECO:0000313" key="4">
    <source>
        <dbReference type="Proteomes" id="UP000030487"/>
    </source>
</evidence>